<reference evidence="1" key="1">
    <citation type="submission" date="2020-05" db="EMBL/GenBank/DDBJ databases">
        <authorList>
            <person name="Chiriac C."/>
            <person name="Salcher M."/>
            <person name="Ghai R."/>
            <person name="Kavagutti S V."/>
        </authorList>
    </citation>
    <scope>NUCLEOTIDE SEQUENCE</scope>
</reference>
<proteinExistence type="predicted"/>
<organism evidence="1">
    <name type="scientific">freshwater metagenome</name>
    <dbReference type="NCBI Taxonomy" id="449393"/>
    <lineage>
        <taxon>unclassified sequences</taxon>
        <taxon>metagenomes</taxon>
        <taxon>ecological metagenomes</taxon>
    </lineage>
</organism>
<protein>
    <submittedName>
        <fullName evidence="1">Unannotated protein</fullName>
    </submittedName>
</protein>
<name>A0A6J7GJ67_9ZZZZ</name>
<gene>
    <name evidence="1" type="ORF">UFOPK3609_00613</name>
</gene>
<dbReference type="AlphaFoldDB" id="A0A6J7GJ67"/>
<dbReference type="EMBL" id="CAFBMQ010000069">
    <property type="protein sequence ID" value="CAB4907124.1"/>
    <property type="molecule type" value="Genomic_DNA"/>
</dbReference>
<sequence length="33" mass="3485">MKNSPLASPNIVSVSPRSALIVSLANPMFVRST</sequence>
<accession>A0A6J7GJ67</accession>
<evidence type="ECO:0000313" key="1">
    <source>
        <dbReference type="EMBL" id="CAB4907124.1"/>
    </source>
</evidence>